<dbReference type="InterPro" id="IPR036691">
    <property type="entry name" value="Endo/exonu/phosph_ase_sf"/>
</dbReference>
<name>D3IVK1_PHYED</name>
<feature type="region of interest" description="Disordered" evidence="1">
    <location>
        <begin position="13"/>
        <end position="49"/>
    </location>
</feature>
<reference evidence="2" key="1">
    <citation type="journal article" date="2010" name="J. Integr. Plant Biol.">
        <title>Insights into the bamboo genome: syntenic relationships to rice and sorghum.</title>
        <authorList>
            <person name="Gui Y.J."/>
            <person name="Zhou Y."/>
            <person name="Wang Y."/>
            <person name="Wang S."/>
            <person name="Wang S.Y."/>
            <person name="Hu Y."/>
            <person name="Bo S.P."/>
            <person name="Chen H."/>
            <person name="Zhou C.P."/>
            <person name="Ma N.X."/>
            <person name="Zhang T.Z."/>
            <person name="Fan L.J."/>
        </authorList>
    </citation>
    <scope>NUCLEOTIDE SEQUENCE</scope>
    <source>
        <tissue evidence="2">Shoot</tissue>
    </source>
</reference>
<accession>D3IVK1</accession>
<dbReference type="EMBL" id="GQ252857">
    <property type="protein sequence ID" value="ADB85341.1"/>
    <property type="molecule type" value="Genomic_DNA"/>
</dbReference>
<dbReference type="PANTHER" id="PTHR33710:SF71">
    <property type="entry name" value="ENDONUCLEASE_EXONUCLEASE_PHOSPHATASE DOMAIN-CONTAINING PROTEIN"/>
    <property type="match status" value="1"/>
</dbReference>
<dbReference type="Gene3D" id="3.60.10.10">
    <property type="entry name" value="Endonuclease/exonuclease/phosphatase"/>
    <property type="match status" value="1"/>
</dbReference>
<evidence type="ECO:0000313" key="2">
    <source>
        <dbReference type="EMBL" id="ADB85341.1"/>
    </source>
</evidence>
<proteinExistence type="predicted"/>
<dbReference type="SUPFAM" id="SSF56219">
    <property type="entry name" value="DNase I-like"/>
    <property type="match status" value="1"/>
</dbReference>
<sequence>MQAHELVRATVAKAEKEKADSVNQEPQGVENEILERGDSLSSNFSDKRGDEVAKGCRNKKKIGNLPFKWNWIPAVGHSGGILMGGKEDMVELEAGDSGSYFVSMVIRDRRTNFRWEMMTVYGPANHDFSSIFLEELDRKCNSTVLPVVIGGDFNLIREMGDKNSSNYNWKLIDMFNEFIYENDLIEIKKGGGKYTWTNKQKCPILVNLDRVFVSLDWEAKFPLCHVQCLLRVGSDHCPILLTSGETDKVKTGRFFYEQKWMCQDNFRNVIQNKWTEFKNRSSGDFYSLDTWNGIIAALRCFLRGWGANLNGAYRKSKDRILNQLKVLDSLVDDNDSNSEIWSQRFALEIELEKVYDLEEKHWQQRGKSEWLTKGDANTGYFHTCANGRRRKNFIFSLEYEGITIRDNDELRKHIYDFYKDLFGAERNHNVGLTSEFWKNNLRVSDEDNILLLQDFTEMEVEKIIKELKVNSAPGPDGFPNSFYKDF</sequence>
<evidence type="ECO:0000256" key="1">
    <source>
        <dbReference type="SAM" id="MobiDB-lite"/>
    </source>
</evidence>
<organism evidence="2">
    <name type="scientific">Phyllostachys edulis</name>
    <name type="common">Tortoise shell bamboo</name>
    <name type="synonym">Bambusa edulis</name>
    <dbReference type="NCBI Taxonomy" id="38705"/>
    <lineage>
        <taxon>Eukaryota</taxon>
        <taxon>Viridiplantae</taxon>
        <taxon>Streptophyta</taxon>
        <taxon>Embryophyta</taxon>
        <taxon>Tracheophyta</taxon>
        <taxon>Spermatophyta</taxon>
        <taxon>Magnoliopsida</taxon>
        <taxon>Liliopsida</taxon>
        <taxon>Poales</taxon>
        <taxon>Poaceae</taxon>
        <taxon>BOP clade</taxon>
        <taxon>Bambusoideae</taxon>
        <taxon>Arundinarodae</taxon>
        <taxon>Arundinarieae</taxon>
        <taxon>Arundinariinae</taxon>
        <taxon>Phyllostachys</taxon>
    </lineage>
</organism>
<dbReference type="AlphaFoldDB" id="D3IVK1"/>
<protein>
    <submittedName>
        <fullName evidence="2">Putative retrotransposon protein</fullName>
    </submittedName>
</protein>
<dbReference type="PANTHER" id="PTHR33710">
    <property type="entry name" value="BNAC02G09200D PROTEIN"/>
    <property type="match status" value="1"/>
</dbReference>